<evidence type="ECO:0000313" key="4">
    <source>
        <dbReference type="Proteomes" id="UP001204798"/>
    </source>
</evidence>
<dbReference type="HAMAP" id="MF_00634">
    <property type="entry name" value="UPF0235"/>
    <property type="match status" value="1"/>
</dbReference>
<sequence>MRLTVKVKPSAKKEGISVSTNGILEVAVSAPPEKGKANERLIELLAKHFGVAKSRIKIVSGQTVRLKVVEVDL</sequence>
<comment type="similarity">
    <text evidence="1 2">Belongs to the UPF0235 family.</text>
</comment>
<dbReference type="EMBL" id="JANUCP010000002">
    <property type="protein sequence ID" value="MCS3919062.1"/>
    <property type="molecule type" value="Genomic_DNA"/>
</dbReference>
<dbReference type="Proteomes" id="UP001204798">
    <property type="component" value="Unassembled WGS sequence"/>
</dbReference>
<dbReference type="InterPro" id="IPR003746">
    <property type="entry name" value="DUF167"/>
</dbReference>
<gene>
    <name evidence="3" type="ORF">M2350_001462</name>
</gene>
<dbReference type="SUPFAM" id="SSF69786">
    <property type="entry name" value="YggU-like"/>
    <property type="match status" value="1"/>
</dbReference>
<dbReference type="NCBIfam" id="TIGR00251">
    <property type="entry name" value="DUF167 family protein"/>
    <property type="match status" value="1"/>
</dbReference>
<proteinExistence type="inferred from homology"/>
<dbReference type="Pfam" id="PF02594">
    <property type="entry name" value="DUF167"/>
    <property type="match status" value="1"/>
</dbReference>
<comment type="caution">
    <text evidence="3">The sequence shown here is derived from an EMBL/GenBank/DDBJ whole genome shotgun (WGS) entry which is preliminary data.</text>
</comment>
<protein>
    <recommendedName>
        <fullName evidence="2">UPF0235 protein M2350_001462</fullName>
    </recommendedName>
</protein>
<dbReference type="InterPro" id="IPR036591">
    <property type="entry name" value="YggU-like_sf"/>
</dbReference>
<reference evidence="3 4" key="1">
    <citation type="submission" date="2022-08" db="EMBL/GenBank/DDBJ databases">
        <title>Bacterial and archaeal communities from various locations to study Microbial Dark Matter (Phase II).</title>
        <authorList>
            <person name="Stepanauskas R."/>
        </authorList>
    </citation>
    <scope>NUCLEOTIDE SEQUENCE [LARGE SCALE GENOMIC DNA]</scope>
    <source>
        <strain evidence="3 4">PD1</strain>
    </source>
</reference>
<organism evidence="3 4">
    <name type="scientific">Candidatus Fervidibacter sacchari</name>
    <dbReference type="NCBI Taxonomy" id="1448929"/>
    <lineage>
        <taxon>Bacteria</taxon>
        <taxon>Candidatus Fervidibacterota</taxon>
        <taxon>Candidatus Fervidibacter</taxon>
    </lineage>
</organism>
<evidence type="ECO:0000313" key="3">
    <source>
        <dbReference type="EMBL" id="MCS3919062.1"/>
    </source>
</evidence>
<evidence type="ECO:0000256" key="1">
    <source>
        <dbReference type="ARBA" id="ARBA00010364"/>
    </source>
</evidence>
<dbReference type="PANTHER" id="PTHR13420:SF7">
    <property type="entry name" value="UPF0235 PROTEIN C15ORF40"/>
    <property type="match status" value="1"/>
</dbReference>
<keyword evidence="4" id="KW-1185">Reference proteome</keyword>
<dbReference type="RefSeq" id="WP_259095159.1">
    <property type="nucleotide sequence ID" value="NZ_CP130454.1"/>
</dbReference>
<dbReference type="Gene3D" id="3.30.1200.10">
    <property type="entry name" value="YggU-like"/>
    <property type="match status" value="1"/>
</dbReference>
<dbReference type="SMART" id="SM01152">
    <property type="entry name" value="DUF167"/>
    <property type="match status" value="1"/>
</dbReference>
<name>A0ABT2EMA1_9BACT</name>
<evidence type="ECO:0000256" key="2">
    <source>
        <dbReference type="HAMAP-Rule" id="MF_00634"/>
    </source>
</evidence>
<dbReference type="PANTHER" id="PTHR13420">
    <property type="entry name" value="UPF0235 PROTEIN C15ORF40"/>
    <property type="match status" value="1"/>
</dbReference>
<accession>A0ABT2EMA1</accession>